<dbReference type="PANTHER" id="PTHR43156">
    <property type="entry name" value="STAGE II SPORULATION PROTEIN E-RELATED"/>
    <property type="match status" value="1"/>
</dbReference>
<dbReference type="Gene3D" id="3.60.40.10">
    <property type="entry name" value="PPM-type phosphatase domain"/>
    <property type="match status" value="1"/>
</dbReference>
<accession>A0A495BRN2</accession>
<dbReference type="InterPro" id="IPR001789">
    <property type="entry name" value="Sig_transdc_resp-reg_receiver"/>
</dbReference>
<dbReference type="InterPro" id="IPR001932">
    <property type="entry name" value="PPM-type_phosphatase-like_dom"/>
</dbReference>
<dbReference type="PANTHER" id="PTHR43156:SF2">
    <property type="entry name" value="STAGE II SPORULATION PROTEIN E"/>
    <property type="match status" value="1"/>
</dbReference>
<dbReference type="SUPFAM" id="SSF52172">
    <property type="entry name" value="CheY-like"/>
    <property type="match status" value="1"/>
</dbReference>
<gene>
    <name evidence="5" type="ORF">C8E02_0021</name>
</gene>
<evidence type="ECO:0000256" key="2">
    <source>
        <dbReference type="PROSITE-ProRule" id="PRU00169"/>
    </source>
</evidence>
<reference evidence="5 6" key="1">
    <citation type="submission" date="2018-10" db="EMBL/GenBank/DDBJ databases">
        <title>Genomic Encyclopedia of Type Strains, Phase IV (KMG-IV): sequencing the most valuable type-strain genomes for metagenomic binning, comparative biology and taxonomic classification.</title>
        <authorList>
            <person name="Goeker M."/>
        </authorList>
    </citation>
    <scope>NUCLEOTIDE SEQUENCE [LARGE SCALE GENOMIC DNA]</scope>
    <source>
        <strain evidence="5 6">DSM 3303</strain>
    </source>
</reference>
<dbReference type="Gene3D" id="3.40.50.2300">
    <property type="match status" value="1"/>
</dbReference>
<evidence type="ECO:0000256" key="1">
    <source>
        <dbReference type="ARBA" id="ARBA00022801"/>
    </source>
</evidence>
<dbReference type="Pfam" id="PF07228">
    <property type="entry name" value="SpoIIE"/>
    <property type="match status" value="1"/>
</dbReference>
<evidence type="ECO:0000259" key="4">
    <source>
        <dbReference type="PROSITE" id="PS50110"/>
    </source>
</evidence>
<name>A0A495BRN2_VOGIN</name>
<dbReference type="SUPFAM" id="SSF81606">
    <property type="entry name" value="PP2C-like"/>
    <property type="match status" value="1"/>
</dbReference>
<organism evidence="5 6">
    <name type="scientific">Vogesella indigofera</name>
    <name type="common">Pseudomonas indigofera</name>
    <dbReference type="NCBI Taxonomy" id="45465"/>
    <lineage>
        <taxon>Bacteria</taxon>
        <taxon>Pseudomonadati</taxon>
        <taxon>Pseudomonadota</taxon>
        <taxon>Betaproteobacteria</taxon>
        <taxon>Neisseriales</taxon>
        <taxon>Chromobacteriaceae</taxon>
        <taxon>Vogesella</taxon>
    </lineage>
</organism>
<feature type="region of interest" description="Disordered" evidence="3">
    <location>
        <begin position="383"/>
        <end position="403"/>
    </location>
</feature>
<dbReference type="AlphaFoldDB" id="A0A495BRN2"/>
<dbReference type="Proteomes" id="UP000279384">
    <property type="component" value="Unassembled WGS sequence"/>
</dbReference>
<dbReference type="GO" id="GO:0016791">
    <property type="term" value="F:phosphatase activity"/>
    <property type="evidence" value="ECO:0007669"/>
    <property type="project" value="TreeGrafter"/>
</dbReference>
<evidence type="ECO:0000256" key="3">
    <source>
        <dbReference type="SAM" id="MobiDB-lite"/>
    </source>
</evidence>
<keyword evidence="1" id="KW-0378">Hydrolase</keyword>
<dbReference type="InterPro" id="IPR036457">
    <property type="entry name" value="PPM-type-like_dom_sf"/>
</dbReference>
<dbReference type="RefSeq" id="WP_170152064.1">
    <property type="nucleotide sequence ID" value="NZ_RBID01000001.1"/>
</dbReference>
<dbReference type="InterPro" id="IPR052016">
    <property type="entry name" value="Bact_Sigma-Reg"/>
</dbReference>
<dbReference type="InterPro" id="IPR011006">
    <property type="entry name" value="CheY-like_superfamily"/>
</dbReference>
<dbReference type="GO" id="GO:0000160">
    <property type="term" value="P:phosphorelay signal transduction system"/>
    <property type="evidence" value="ECO:0007669"/>
    <property type="project" value="InterPro"/>
</dbReference>
<feature type="domain" description="Response regulatory" evidence="4">
    <location>
        <begin position="6"/>
        <end position="122"/>
    </location>
</feature>
<sequence>MSKQLTILAVDDVSLHRTMLARFIRQLGHLPVTASNGQEAVEYCATSMPDMILMDILMPVMDGFSATRHIRRQLAGHWIPIVFLSAMNEEADYLHGLEAGGDDYLTKPVNLPLLSAKISSLLRVIDMQARLGDSNRQLEQYYATTQQEHSLAQHVLESFNTAANAQQHNIHSWLKSAVHLSGDVICIARSPSGADHVMLADSTGHGLVAAICCLPAIDSFHAMTRSGFGIGQIAESINRKLYQTLPTGHFVAAALLAIDYRSRRITVWNGGIPCCSFLNRHGELEKTFRSAHPPLGTLPPEAFEQQQEQYHWQHDGEIIVCSDGVTEARNAAQQQFGEDGVLQAARAAQGHDTVTRIAAALQQHLQQQPHLDDASLVVIGCQQQPALLPEEESPAGEPPPPQA</sequence>
<dbReference type="EMBL" id="RBID01000001">
    <property type="protein sequence ID" value="RKQ63011.1"/>
    <property type="molecule type" value="Genomic_DNA"/>
</dbReference>
<dbReference type="SMART" id="SM00448">
    <property type="entry name" value="REC"/>
    <property type="match status" value="1"/>
</dbReference>
<evidence type="ECO:0000313" key="6">
    <source>
        <dbReference type="Proteomes" id="UP000279384"/>
    </source>
</evidence>
<feature type="modified residue" description="4-aspartylphosphate" evidence="2">
    <location>
        <position position="55"/>
    </location>
</feature>
<comment type="caution">
    <text evidence="5">The sequence shown here is derived from an EMBL/GenBank/DDBJ whole genome shotgun (WGS) entry which is preliminary data.</text>
</comment>
<protein>
    <submittedName>
        <fullName evidence="5">Response regulator receiver domain-containing protein</fullName>
    </submittedName>
</protein>
<keyword evidence="2" id="KW-0597">Phosphoprotein</keyword>
<dbReference type="PROSITE" id="PS50110">
    <property type="entry name" value="RESPONSE_REGULATORY"/>
    <property type="match status" value="1"/>
</dbReference>
<proteinExistence type="predicted"/>
<dbReference type="CDD" id="cd17546">
    <property type="entry name" value="REC_hyHK_CKI1_RcsC-like"/>
    <property type="match status" value="1"/>
</dbReference>
<evidence type="ECO:0000313" key="5">
    <source>
        <dbReference type="EMBL" id="RKQ63011.1"/>
    </source>
</evidence>
<dbReference type="Pfam" id="PF00072">
    <property type="entry name" value="Response_reg"/>
    <property type="match status" value="1"/>
</dbReference>
<dbReference type="SMART" id="SM00331">
    <property type="entry name" value="PP2C_SIG"/>
    <property type="match status" value="1"/>
</dbReference>